<dbReference type="AlphaFoldDB" id="A0A511HN83"/>
<evidence type="ECO:0000313" key="1">
    <source>
        <dbReference type="EMBL" id="GEL75053.1"/>
    </source>
</evidence>
<dbReference type="InterPro" id="IPR034660">
    <property type="entry name" value="DinB/YfiT-like"/>
</dbReference>
<reference evidence="1 2" key="1">
    <citation type="submission" date="2019-07" db="EMBL/GenBank/DDBJ databases">
        <title>Whole genome shotgun sequence of Myxococcus virescens NBRC 100334.</title>
        <authorList>
            <person name="Hosoyama A."/>
            <person name="Uohara A."/>
            <person name="Ohji S."/>
            <person name="Ichikawa N."/>
        </authorList>
    </citation>
    <scope>NUCLEOTIDE SEQUENCE [LARGE SCALE GENOMIC DNA]</scope>
    <source>
        <strain evidence="1 2">NBRC 100334</strain>
    </source>
</reference>
<evidence type="ECO:0008006" key="3">
    <source>
        <dbReference type="Google" id="ProtNLM"/>
    </source>
</evidence>
<sequence>MGVQTSLTGSLAGRIKPARVESFKEVAPMSIYEMTIPCFAQMLRALQGFLKKGEAHARELGCDSKNLLQSRLAPDMYNLASQVQFACTQAQEAVLRLGHQPLSALDAPEDMEQANALIERTLQLLSSADRARIEEGAQRQLSIELPNGMAFDMTGSEYARNWVTPQFYFHLVTAYSILRHNGVQLGKADYVPHMFAYLRQPAT</sequence>
<comment type="caution">
    <text evidence="1">The sequence shown here is derived from an EMBL/GenBank/DDBJ whole genome shotgun (WGS) entry which is preliminary data.</text>
</comment>
<dbReference type="EMBL" id="BJVY01000059">
    <property type="protein sequence ID" value="GEL75053.1"/>
    <property type="molecule type" value="Genomic_DNA"/>
</dbReference>
<protein>
    <recommendedName>
        <fullName evidence="3">DUF1993 domain-containing protein</fullName>
    </recommendedName>
</protein>
<accession>A0A511HN83</accession>
<dbReference type="SUPFAM" id="SSF109854">
    <property type="entry name" value="DinB/YfiT-like putative metalloenzymes"/>
    <property type="match status" value="1"/>
</dbReference>
<dbReference type="Pfam" id="PF09351">
    <property type="entry name" value="DUF1993"/>
    <property type="match status" value="1"/>
</dbReference>
<gene>
    <name evidence="1" type="ORF">MVI01_68370</name>
</gene>
<evidence type="ECO:0000313" key="2">
    <source>
        <dbReference type="Proteomes" id="UP000321224"/>
    </source>
</evidence>
<dbReference type="Proteomes" id="UP000321224">
    <property type="component" value="Unassembled WGS sequence"/>
</dbReference>
<organism evidence="1 2">
    <name type="scientific">Myxococcus virescens</name>
    <dbReference type="NCBI Taxonomy" id="83456"/>
    <lineage>
        <taxon>Bacteria</taxon>
        <taxon>Pseudomonadati</taxon>
        <taxon>Myxococcota</taxon>
        <taxon>Myxococcia</taxon>
        <taxon>Myxococcales</taxon>
        <taxon>Cystobacterineae</taxon>
        <taxon>Myxococcaceae</taxon>
        <taxon>Myxococcus</taxon>
    </lineage>
</organism>
<dbReference type="Gene3D" id="1.20.120.450">
    <property type="entry name" value="dinb family like domain"/>
    <property type="match status" value="1"/>
</dbReference>
<dbReference type="InterPro" id="IPR018531">
    <property type="entry name" value="DUF1993"/>
</dbReference>
<name>A0A511HN83_9BACT</name>
<dbReference type="PANTHER" id="PTHR36922">
    <property type="entry name" value="BLL2446 PROTEIN"/>
    <property type="match status" value="1"/>
</dbReference>
<dbReference type="PANTHER" id="PTHR36922:SF1">
    <property type="entry name" value="DUF1993 DOMAIN-CONTAINING PROTEIN"/>
    <property type="match status" value="1"/>
</dbReference>
<proteinExistence type="predicted"/>